<evidence type="ECO:0000313" key="2">
    <source>
        <dbReference type="Proteomes" id="UP000737391"/>
    </source>
</evidence>
<reference evidence="1" key="1">
    <citation type="submission" date="2020-01" db="EMBL/GenBank/DDBJ databases">
        <title>Identification and distribution of gene clusters putatively required for synthesis of sphingolipid metabolism inhibitors in phylogenetically diverse species of the filamentous fungus Fusarium.</title>
        <authorList>
            <person name="Kim H.-S."/>
            <person name="Busman M."/>
            <person name="Brown D.W."/>
            <person name="Divon H."/>
            <person name="Uhlig S."/>
            <person name="Proctor R.H."/>
        </authorList>
    </citation>
    <scope>NUCLEOTIDE SEQUENCE</scope>
    <source>
        <strain evidence="1">NRRL 31653</strain>
    </source>
</reference>
<name>A0A9P5EAA7_9HYPO</name>
<dbReference type="EMBL" id="LUFC02000082">
    <property type="protein sequence ID" value="KAF4502355.1"/>
    <property type="molecule type" value="Genomic_DNA"/>
</dbReference>
<keyword evidence="2" id="KW-1185">Reference proteome</keyword>
<dbReference type="Proteomes" id="UP000737391">
    <property type="component" value="Unassembled WGS sequence"/>
</dbReference>
<proteinExistence type="predicted"/>
<dbReference type="OrthoDB" id="429813at2759"/>
<organism evidence="1 2">
    <name type="scientific">Fusarium agapanthi</name>
    <dbReference type="NCBI Taxonomy" id="1803897"/>
    <lineage>
        <taxon>Eukaryota</taxon>
        <taxon>Fungi</taxon>
        <taxon>Dikarya</taxon>
        <taxon>Ascomycota</taxon>
        <taxon>Pezizomycotina</taxon>
        <taxon>Sordariomycetes</taxon>
        <taxon>Hypocreomycetidae</taxon>
        <taxon>Hypocreales</taxon>
        <taxon>Nectriaceae</taxon>
        <taxon>Fusarium</taxon>
        <taxon>Fusarium fujikuroi species complex</taxon>
    </lineage>
</organism>
<evidence type="ECO:0000313" key="1">
    <source>
        <dbReference type="EMBL" id="KAF4502355.1"/>
    </source>
</evidence>
<protein>
    <submittedName>
        <fullName evidence="1">Nonribosomal peptide synthetase</fullName>
    </submittedName>
</protein>
<sequence>MATPVVSTTMAPAGDLGRRLISCILDDMSRDEPDRVIYSIAKSADISRGFTEITAREFANAVNKTA</sequence>
<comment type="caution">
    <text evidence="1">The sequence shown here is derived from an EMBL/GenBank/DDBJ whole genome shotgun (WGS) entry which is preliminary data.</text>
</comment>
<accession>A0A9P5EAA7</accession>
<gene>
    <name evidence="1" type="ORF">FAGAP_1416</name>
</gene>
<dbReference type="AlphaFoldDB" id="A0A9P5EAA7"/>